<protein>
    <submittedName>
        <fullName evidence="1">Uncharacterized protein</fullName>
    </submittedName>
</protein>
<keyword evidence="2" id="KW-1185">Reference proteome</keyword>
<evidence type="ECO:0000313" key="2">
    <source>
        <dbReference type="Proteomes" id="UP000320160"/>
    </source>
</evidence>
<evidence type="ECO:0000313" key="1">
    <source>
        <dbReference type="EMBL" id="TSB02080.1"/>
    </source>
</evidence>
<dbReference type="EMBL" id="VKKU01000002">
    <property type="protein sequence ID" value="TSB02080.1"/>
    <property type="molecule type" value="Genomic_DNA"/>
</dbReference>
<dbReference type="AlphaFoldDB" id="A0A553WBK8"/>
<sequence>MVKYDVRSAQQLAADIRSAHGAIDTALADLAALTCSVINTCRSSDAAPAETQAAIEKITAGLVKMVDARNGFVSAHREIAIAQSRSNLKETNFGCVGSGPLTSPAGLHVVGSQA</sequence>
<reference evidence="1 2" key="1">
    <citation type="submission" date="2019-07" db="EMBL/GenBank/DDBJ databases">
        <authorList>
            <person name="Park M."/>
        </authorList>
    </citation>
    <scope>NUCLEOTIDE SEQUENCE [LARGE SCALE GENOMIC DNA]</scope>
    <source>
        <strain evidence="1 2">KCTC32445</strain>
    </source>
</reference>
<dbReference type="OrthoDB" id="7471926at2"/>
<comment type="caution">
    <text evidence="1">The sequence shown here is derived from an EMBL/GenBank/DDBJ whole genome shotgun (WGS) entry which is preliminary data.</text>
</comment>
<proteinExistence type="predicted"/>
<dbReference type="Proteomes" id="UP000320160">
    <property type="component" value="Unassembled WGS sequence"/>
</dbReference>
<dbReference type="RefSeq" id="WP_143777300.1">
    <property type="nucleotide sequence ID" value="NZ_VKKU01000002.1"/>
</dbReference>
<accession>A0A553WBK8</accession>
<gene>
    <name evidence="1" type="ORF">FOM92_13190</name>
</gene>
<organism evidence="1 2">
    <name type="scientific">Sphingorhabdus contaminans</name>
    <dbReference type="NCBI Taxonomy" id="1343899"/>
    <lineage>
        <taxon>Bacteria</taxon>
        <taxon>Pseudomonadati</taxon>
        <taxon>Pseudomonadota</taxon>
        <taxon>Alphaproteobacteria</taxon>
        <taxon>Sphingomonadales</taxon>
        <taxon>Sphingomonadaceae</taxon>
        <taxon>Sphingorhabdus</taxon>
    </lineage>
</organism>
<name>A0A553WBK8_9SPHN</name>